<dbReference type="EMBL" id="LR796476">
    <property type="protein sequence ID" value="CAB4147866.1"/>
    <property type="molecule type" value="Genomic_DNA"/>
</dbReference>
<protein>
    <submittedName>
        <fullName evidence="1">Uncharacterized protein</fullName>
    </submittedName>
</protein>
<name>A0A6J5MS45_9CAUD</name>
<accession>A0A6J5MS45</accession>
<organism evidence="1">
    <name type="scientific">uncultured Caudovirales phage</name>
    <dbReference type="NCBI Taxonomy" id="2100421"/>
    <lineage>
        <taxon>Viruses</taxon>
        <taxon>Duplodnaviria</taxon>
        <taxon>Heunggongvirae</taxon>
        <taxon>Uroviricota</taxon>
        <taxon>Caudoviricetes</taxon>
        <taxon>Peduoviridae</taxon>
        <taxon>Maltschvirus</taxon>
        <taxon>Maltschvirus maltsch</taxon>
    </lineage>
</organism>
<dbReference type="Pfam" id="PF24229">
    <property type="entry name" value="Phage_TreK"/>
    <property type="match status" value="1"/>
</dbReference>
<dbReference type="InterPro" id="IPR057547">
    <property type="entry name" value="Phage_TreK-like"/>
</dbReference>
<proteinExistence type="predicted"/>
<reference evidence="1" key="1">
    <citation type="submission" date="2020-04" db="EMBL/GenBank/DDBJ databases">
        <authorList>
            <person name="Chiriac C."/>
            <person name="Salcher M."/>
            <person name="Ghai R."/>
            <person name="Kavagutti S V."/>
        </authorList>
    </citation>
    <scope>NUCLEOTIDE SEQUENCE</scope>
</reference>
<gene>
    <name evidence="1" type="ORF">UFOVP513_56</name>
</gene>
<sequence>MSIEFIRIKNDVNGNPRYVCHFLSLNTREELDKSGAEWIGISEKYALALARAHKIGGRKFHNKQYGGGIVFQCYGAQDIEPAIIKLLAKESREVTA</sequence>
<evidence type="ECO:0000313" key="1">
    <source>
        <dbReference type="EMBL" id="CAB4147866.1"/>
    </source>
</evidence>